<proteinExistence type="predicted"/>
<keyword evidence="3" id="KW-0067">ATP-binding</keyword>
<evidence type="ECO:0000313" key="6">
    <source>
        <dbReference type="Proteomes" id="UP000006892"/>
    </source>
</evidence>
<evidence type="ECO:0000259" key="4">
    <source>
        <dbReference type="PROSITE" id="PS50893"/>
    </source>
</evidence>
<dbReference type="InterPro" id="IPR027417">
    <property type="entry name" value="P-loop_NTPase"/>
</dbReference>
<dbReference type="EMBL" id="FN563149">
    <property type="protein sequence ID" value="CBH47253.1"/>
    <property type="molecule type" value="Genomic_DNA"/>
</dbReference>
<dbReference type="GO" id="GO:0005524">
    <property type="term" value="F:ATP binding"/>
    <property type="evidence" value="ECO:0007669"/>
    <property type="project" value="UniProtKB-KW"/>
</dbReference>
<dbReference type="KEGG" id="req:REQ_11540"/>
<keyword evidence="2" id="KW-0547">Nucleotide-binding</keyword>
<dbReference type="Proteomes" id="UP001154400">
    <property type="component" value="Chromosome"/>
</dbReference>
<accession>A0A3S5Y3Z5</accession>
<dbReference type="Pfam" id="PF00005">
    <property type="entry name" value="ABC_tran"/>
    <property type="match status" value="1"/>
</dbReference>
<dbReference type="InterPro" id="IPR003439">
    <property type="entry name" value="ABC_transporter-like_ATP-bd"/>
</dbReference>
<dbReference type="Gene3D" id="3.40.50.300">
    <property type="entry name" value="P-loop containing nucleotide triphosphate hydrolases"/>
    <property type="match status" value="1"/>
</dbReference>
<dbReference type="SMART" id="SM00382">
    <property type="entry name" value="AAA"/>
    <property type="match status" value="1"/>
</dbReference>
<dbReference type="PROSITE" id="PS50893">
    <property type="entry name" value="ABC_TRANSPORTER_2"/>
    <property type="match status" value="1"/>
</dbReference>
<protein>
    <submittedName>
        <fullName evidence="5">ABC transporter ATPase subunit</fullName>
    </submittedName>
</protein>
<feature type="domain" description="ABC transporter" evidence="4">
    <location>
        <begin position="3"/>
        <end position="242"/>
    </location>
</feature>
<dbReference type="InterPro" id="IPR003593">
    <property type="entry name" value="AAA+_ATPase"/>
</dbReference>
<name>A0A3S5Y3Z5_RHOH1</name>
<evidence type="ECO:0000256" key="1">
    <source>
        <dbReference type="ARBA" id="ARBA00022448"/>
    </source>
</evidence>
<evidence type="ECO:0000256" key="3">
    <source>
        <dbReference type="ARBA" id="ARBA00022840"/>
    </source>
</evidence>
<reference evidence="5" key="1">
    <citation type="journal article" date="2010" name="PLoS Genet.">
        <title>The genome of a pathogenic rhodococcus: cooptive virulence underpinned by key gene acquisitions.</title>
        <authorList>
            <person name="Letek M."/>
            <person name="Gonzalez P."/>
            <person name="Macarthur I."/>
            <person name="Rodriguez H."/>
            <person name="Freeman T.C."/>
            <person name="Valero-Rello A."/>
            <person name="Blanco M."/>
            <person name="Buckley T."/>
            <person name="Cherevach I."/>
            <person name="Fahey R."/>
            <person name="Hapeshi A."/>
            <person name="Holdstock J."/>
            <person name="Leadon D."/>
            <person name="Navas J."/>
            <person name="Ocampo A."/>
            <person name="Quail M.A."/>
            <person name="Sanders M."/>
            <person name="Scortti M.M."/>
            <person name="Prescott J.F."/>
            <person name="Fogarty U."/>
            <person name="Meijer W.G."/>
            <person name="Parkhill J."/>
            <person name="Bentley S.D."/>
            <person name="Vazquez-Boland J.A."/>
        </authorList>
    </citation>
    <scope>NUCLEOTIDE SEQUENCE [LARGE SCALE GENOMIC DNA]</scope>
    <source>
        <strain evidence="5 6">103S</strain>
    </source>
</reference>
<dbReference type="SUPFAM" id="SSF52540">
    <property type="entry name" value="P-loop containing nucleoside triphosphate hydrolases"/>
    <property type="match status" value="1"/>
</dbReference>
<gene>
    <name evidence="5" type="ordered locus">REQ_11540</name>
</gene>
<organism evidence="5">
    <name type="scientific">Rhodococcus hoagii (strain 103S)</name>
    <name type="common">Rhodococcus equi</name>
    <dbReference type="NCBI Taxonomy" id="685727"/>
    <lineage>
        <taxon>Bacteria</taxon>
        <taxon>Bacillati</taxon>
        <taxon>Actinomycetota</taxon>
        <taxon>Actinomycetes</taxon>
        <taxon>Mycobacteriales</taxon>
        <taxon>Nocardiaceae</taxon>
        <taxon>Prescottella</taxon>
    </lineage>
</organism>
<dbReference type="GO" id="GO:0016887">
    <property type="term" value="F:ATP hydrolysis activity"/>
    <property type="evidence" value="ECO:0007669"/>
    <property type="project" value="InterPro"/>
</dbReference>
<dbReference type="RefSeq" id="WP_013415182.1">
    <property type="nucleotide sequence ID" value="NC_014659.1"/>
</dbReference>
<keyword evidence="1" id="KW-0813">Transport</keyword>
<evidence type="ECO:0000256" key="2">
    <source>
        <dbReference type="ARBA" id="ARBA00022741"/>
    </source>
</evidence>
<dbReference type="PANTHER" id="PTHR42734:SF21">
    <property type="entry name" value="IRON ABC TRANSPORTER, ATP-BINDING PROTEIN"/>
    <property type="match status" value="1"/>
</dbReference>
<dbReference type="AlphaFoldDB" id="A0A3S5Y3Z5"/>
<dbReference type="CDD" id="cd03214">
    <property type="entry name" value="ABC_Iron-Siderophores_B12_Hemin"/>
    <property type="match status" value="1"/>
</dbReference>
<sequence length="258" mass="27503">MTLVLDDVTVGYPGRPARTILRDVRLTAHAGQVTALLGPNGAGKSTLLRSVAGLQRVLGGSVFLDGDDVTKLSPAHRARRIAVVLTDRVDGGLLTGGEVAALGRLPHQGFTSRLSADEKRLIADSLDRLGAAHLTDVRMHEMSDGQRQRILIARALVQQPALLVLDEPSAFLDVAARVELLALLDEIATDTGITVLLSTHDVELVLRTSQHVWLAAGDGTVVDGSPAELVESGAITRAFDSRRVHFDPRDGIFRLADG</sequence>
<dbReference type="PANTHER" id="PTHR42734">
    <property type="entry name" value="METAL TRANSPORT SYSTEM ATP-BINDING PROTEIN TM_0124-RELATED"/>
    <property type="match status" value="1"/>
</dbReference>
<dbReference type="InterPro" id="IPR050153">
    <property type="entry name" value="Metal_Ion_Import_ABC"/>
</dbReference>
<evidence type="ECO:0000313" key="5">
    <source>
        <dbReference type="EMBL" id="CBH47253.1"/>
    </source>
</evidence>